<reference evidence="1" key="1">
    <citation type="submission" date="2018-07" db="EMBL/GenBank/DDBJ databases">
        <title>Annotation of Aphanomyces astaci genome assembly.</title>
        <authorList>
            <person name="Studholme D.J."/>
        </authorList>
    </citation>
    <scope>NUCLEOTIDE SEQUENCE [LARGE SCALE GENOMIC DNA]</scope>
    <source>
        <strain evidence="1">Pc</strain>
    </source>
</reference>
<sequence>MRELNCSQIVSARVILELNMALGSAVEGQVQRAATELPGAVLRQLFVLAVEQLSYPSPTSPALPALDSASSVGKKVMSFVISSLTFIQTLVDQSVVLKEAYAAI</sequence>
<protein>
    <submittedName>
        <fullName evidence="1">Uncharacterized protein</fullName>
    </submittedName>
</protein>
<accession>A0A3R7XRU3</accession>
<dbReference type="EMBL" id="MZMZ02003574">
    <property type="protein sequence ID" value="RQM21338.1"/>
    <property type="molecule type" value="Genomic_DNA"/>
</dbReference>
<gene>
    <name evidence="1" type="ORF">B5M09_004144</name>
</gene>
<keyword evidence="2" id="KW-1185">Reference proteome</keyword>
<proteinExistence type="predicted"/>
<comment type="caution">
    <text evidence="1">The sequence shown here is derived from an EMBL/GenBank/DDBJ whole genome shotgun (WGS) entry which is preliminary data.</text>
</comment>
<organism evidence="1 2">
    <name type="scientific">Aphanomyces astaci</name>
    <name type="common">Crayfish plague agent</name>
    <dbReference type="NCBI Taxonomy" id="112090"/>
    <lineage>
        <taxon>Eukaryota</taxon>
        <taxon>Sar</taxon>
        <taxon>Stramenopiles</taxon>
        <taxon>Oomycota</taxon>
        <taxon>Saprolegniomycetes</taxon>
        <taxon>Saprolegniales</taxon>
        <taxon>Verrucalvaceae</taxon>
        <taxon>Aphanomyces</taxon>
    </lineage>
</organism>
<dbReference type="AlphaFoldDB" id="A0A3R7XRU3"/>
<name>A0A3R7XRU3_APHAT</name>
<dbReference type="Proteomes" id="UP000284702">
    <property type="component" value="Unassembled WGS sequence"/>
</dbReference>
<evidence type="ECO:0000313" key="1">
    <source>
        <dbReference type="EMBL" id="RQM21338.1"/>
    </source>
</evidence>
<evidence type="ECO:0000313" key="2">
    <source>
        <dbReference type="Proteomes" id="UP000284702"/>
    </source>
</evidence>